<evidence type="ECO:0000256" key="1">
    <source>
        <dbReference type="SAM" id="Phobius"/>
    </source>
</evidence>
<name>A0A9E8MJM2_9MICO</name>
<dbReference type="Pfam" id="PF06197">
    <property type="entry name" value="DUF998"/>
    <property type="match status" value="1"/>
</dbReference>
<sequence length="206" mass="21524">MTPSLARPRAVHPAAVVSASLAPVFFIGGTIVAELAWPGFDPVNQTISELAAGDAPTRVFMTAMFVLTGLCHLVTAALVPAIGLLGRLSLGLAGVALWAVAAFPLPTVETTSAAHYYSAMIGFIALAAWPFLGMRRGPDAPWLLRPLGATLGTLLLGGLCIGFAQLEAMDGPFIGLSERVAANTESVWPLLIVLALVLRGRRARRS</sequence>
<keyword evidence="1" id="KW-1133">Transmembrane helix</keyword>
<feature type="transmembrane region" description="Helical" evidence="1">
    <location>
        <begin position="88"/>
        <end position="108"/>
    </location>
</feature>
<feature type="transmembrane region" description="Helical" evidence="1">
    <location>
        <begin position="114"/>
        <end position="132"/>
    </location>
</feature>
<dbReference type="EMBL" id="CP113089">
    <property type="protein sequence ID" value="WAB80788.1"/>
    <property type="molecule type" value="Genomic_DNA"/>
</dbReference>
<feature type="transmembrane region" description="Helical" evidence="1">
    <location>
        <begin position="186"/>
        <end position="202"/>
    </location>
</feature>
<accession>A0A9E8MJM2</accession>
<dbReference type="AlphaFoldDB" id="A0A9E8MJM2"/>
<dbReference type="RefSeq" id="WP_267780489.1">
    <property type="nucleotide sequence ID" value="NZ_CP113089.1"/>
</dbReference>
<feature type="transmembrane region" description="Helical" evidence="1">
    <location>
        <begin position="144"/>
        <end position="166"/>
    </location>
</feature>
<dbReference type="KEGG" id="mdb:OVN18_09440"/>
<feature type="transmembrane region" description="Helical" evidence="1">
    <location>
        <begin position="60"/>
        <end position="81"/>
    </location>
</feature>
<dbReference type="Proteomes" id="UP001164706">
    <property type="component" value="Chromosome"/>
</dbReference>
<keyword evidence="1" id="KW-0472">Membrane</keyword>
<feature type="transmembrane region" description="Helical" evidence="1">
    <location>
        <begin position="21"/>
        <end position="40"/>
    </location>
</feature>
<protein>
    <submittedName>
        <fullName evidence="2">DUF998 domain-containing protein</fullName>
    </submittedName>
</protein>
<gene>
    <name evidence="2" type="ORF">OVN18_09440</name>
</gene>
<keyword evidence="3" id="KW-1185">Reference proteome</keyword>
<keyword evidence="1" id="KW-0812">Transmembrane</keyword>
<reference evidence="2" key="1">
    <citation type="submission" date="2022-11" db="EMBL/GenBank/DDBJ databases">
        <title>Description of Microcella daejonensis nov. sp, isolated from riverside soil.</title>
        <authorList>
            <person name="Molina K.M."/>
            <person name="Kim S.B."/>
        </authorList>
    </citation>
    <scope>NUCLEOTIDE SEQUENCE</scope>
    <source>
        <strain evidence="2">MMS21-STM12</strain>
    </source>
</reference>
<evidence type="ECO:0000313" key="2">
    <source>
        <dbReference type="EMBL" id="WAB80788.1"/>
    </source>
</evidence>
<organism evidence="2 3">
    <name type="scientific">Microcella daejeonensis</name>
    <dbReference type="NCBI Taxonomy" id="2994971"/>
    <lineage>
        <taxon>Bacteria</taxon>
        <taxon>Bacillati</taxon>
        <taxon>Actinomycetota</taxon>
        <taxon>Actinomycetes</taxon>
        <taxon>Micrococcales</taxon>
        <taxon>Microbacteriaceae</taxon>
        <taxon>Microcella</taxon>
    </lineage>
</organism>
<proteinExistence type="predicted"/>
<evidence type="ECO:0000313" key="3">
    <source>
        <dbReference type="Proteomes" id="UP001164706"/>
    </source>
</evidence>
<dbReference type="InterPro" id="IPR009339">
    <property type="entry name" value="DUF998"/>
</dbReference>